<feature type="region of interest" description="Disordered" evidence="1">
    <location>
        <begin position="299"/>
        <end position="322"/>
    </location>
</feature>
<dbReference type="Proteomes" id="UP000076532">
    <property type="component" value="Unassembled WGS sequence"/>
</dbReference>
<keyword evidence="2" id="KW-0812">Transmembrane</keyword>
<name>A0A167XCQ1_9AGAM</name>
<sequence length="385" mass="41505">MEAPDPSTLPNPYTPLAFLPPEVADQYQILGYVYVGTLAAYSWDWFISIPEEWRVVKKSGMTRPNVVYAISRLGTMGFLISTVVFTVASVSRCQALLYSLGVFFIISLPSTSLLFFIRLRAVFSHSNVVVYFFGLLWVAVLAVSPLYMVHLQASQIPFTARCNIISAEQYSITPLILASLNDTFIFFAISFRLIATSVDAVSFRTGLQAFFRGNGLHSVSKALLQTGQAYYAITIGLALPTIILLLTTSVPPEMHSLLGPSYLALSSAMACRVFRMVILGVFKGNSLSTTFITSAVAKAGSGGTGHASSSASGNTGGRQARFGPYDAGVDTSDIAMKPRPLHSSAQPGPFGVLDFRNIDTLDLPGSDSKGAPLGREYSSDNSERV</sequence>
<dbReference type="Pfam" id="PF20151">
    <property type="entry name" value="DUF6533"/>
    <property type="match status" value="1"/>
</dbReference>
<evidence type="ECO:0000313" key="4">
    <source>
        <dbReference type="EMBL" id="KZP07076.1"/>
    </source>
</evidence>
<feature type="domain" description="DUF6533" evidence="3">
    <location>
        <begin position="32"/>
        <end position="76"/>
    </location>
</feature>
<keyword evidence="2" id="KW-1133">Transmembrane helix</keyword>
<feature type="transmembrane region" description="Helical" evidence="2">
    <location>
        <begin position="29"/>
        <end position="46"/>
    </location>
</feature>
<feature type="transmembrane region" description="Helical" evidence="2">
    <location>
        <begin position="228"/>
        <end position="250"/>
    </location>
</feature>
<feature type="transmembrane region" description="Helical" evidence="2">
    <location>
        <begin position="66"/>
        <end position="90"/>
    </location>
</feature>
<evidence type="ECO:0000256" key="1">
    <source>
        <dbReference type="SAM" id="MobiDB-lite"/>
    </source>
</evidence>
<keyword evidence="2" id="KW-0472">Membrane</keyword>
<organism evidence="4 5">
    <name type="scientific">Athelia psychrophila</name>
    <dbReference type="NCBI Taxonomy" id="1759441"/>
    <lineage>
        <taxon>Eukaryota</taxon>
        <taxon>Fungi</taxon>
        <taxon>Dikarya</taxon>
        <taxon>Basidiomycota</taxon>
        <taxon>Agaricomycotina</taxon>
        <taxon>Agaricomycetes</taxon>
        <taxon>Agaricomycetidae</taxon>
        <taxon>Atheliales</taxon>
        <taxon>Atheliaceae</taxon>
        <taxon>Athelia</taxon>
    </lineage>
</organism>
<dbReference type="EMBL" id="KV417763">
    <property type="protein sequence ID" value="KZP07076.1"/>
    <property type="molecule type" value="Genomic_DNA"/>
</dbReference>
<feature type="transmembrane region" description="Helical" evidence="2">
    <location>
        <begin position="128"/>
        <end position="148"/>
    </location>
</feature>
<evidence type="ECO:0000259" key="3">
    <source>
        <dbReference type="Pfam" id="PF20151"/>
    </source>
</evidence>
<dbReference type="OrthoDB" id="3038990at2759"/>
<keyword evidence="5" id="KW-1185">Reference proteome</keyword>
<gene>
    <name evidence="4" type="ORF">FIBSPDRAFT_965946</name>
</gene>
<evidence type="ECO:0000313" key="5">
    <source>
        <dbReference type="Proteomes" id="UP000076532"/>
    </source>
</evidence>
<evidence type="ECO:0000256" key="2">
    <source>
        <dbReference type="SAM" id="Phobius"/>
    </source>
</evidence>
<dbReference type="STRING" id="436010.A0A167XCQ1"/>
<accession>A0A167XCQ1</accession>
<feature type="region of interest" description="Disordered" evidence="1">
    <location>
        <begin position="362"/>
        <end position="385"/>
    </location>
</feature>
<feature type="transmembrane region" description="Helical" evidence="2">
    <location>
        <begin position="96"/>
        <end position="116"/>
    </location>
</feature>
<protein>
    <recommendedName>
        <fullName evidence="3">DUF6533 domain-containing protein</fullName>
    </recommendedName>
</protein>
<proteinExistence type="predicted"/>
<reference evidence="4 5" key="1">
    <citation type="journal article" date="2016" name="Mol. Biol. Evol.">
        <title>Comparative Genomics of Early-Diverging Mushroom-Forming Fungi Provides Insights into the Origins of Lignocellulose Decay Capabilities.</title>
        <authorList>
            <person name="Nagy L.G."/>
            <person name="Riley R."/>
            <person name="Tritt A."/>
            <person name="Adam C."/>
            <person name="Daum C."/>
            <person name="Floudas D."/>
            <person name="Sun H."/>
            <person name="Yadav J.S."/>
            <person name="Pangilinan J."/>
            <person name="Larsson K.H."/>
            <person name="Matsuura K."/>
            <person name="Barry K."/>
            <person name="Labutti K."/>
            <person name="Kuo R."/>
            <person name="Ohm R.A."/>
            <person name="Bhattacharya S.S."/>
            <person name="Shirouzu T."/>
            <person name="Yoshinaga Y."/>
            <person name="Martin F.M."/>
            <person name="Grigoriev I.V."/>
            <person name="Hibbett D.S."/>
        </authorList>
    </citation>
    <scope>NUCLEOTIDE SEQUENCE [LARGE SCALE GENOMIC DNA]</scope>
    <source>
        <strain evidence="4 5">CBS 109695</strain>
    </source>
</reference>
<dbReference type="AlphaFoldDB" id="A0A167XCQ1"/>
<dbReference type="InterPro" id="IPR045340">
    <property type="entry name" value="DUF6533"/>
</dbReference>